<reference evidence="13 14" key="1">
    <citation type="submission" date="2024-01" db="EMBL/GenBank/DDBJ databases">
        <title>The genomes of 5 underutilized Papilionoideae crops provide insights into root nodulation and disease resistanc.</title>
        <authorList>
            <person name="Yuan L."/>
        </authorList>
    </citation>
    <scope>NUCLEOTIDE SEQUENCE [LARGE SCALE GENOMIC DNA]</scope>
    <source>
        <strain evidence="13">ZHUSHIDOU_FW_LH</strain>
        <tissue evidence="13">Leaf</tissue>
    </source>
</reference>
<dbReference type="EC" id="3.1.3.16" evidence="4"/>
<comment type="similarity">
    <text evidence="3">Belongs to the PP2C family.</text>
</comment>
<dbReference type="InterPro" id="IPR036457">
    <property type="entry name" value="PPM-type-like_dom_sf"/>
</dbReference>
<keyword evidence="14" id="KW-1185">Reference proteome</keyword>
<evidence type="ECO:0000256" key="6">
    <source>
        <dbReference type="ARBA" id="ARBA00022801"/>
    </source>
</evidence>
<evidence type="ECO:0000313" key="14">
    <source>
        <dbReference type="Proteomes" id="UP001372338"/>
    </source>
</evidence>
<dbReference type="GO" id="GO:0046872">
    <property type="term" value="F:metal ion binding"/>
    <property type="evidence" value="ECO:0007669"/>
    <property type="project" value="UniProtKB-KW"/>
</dbReference>
<accession>A0AAN9EKK9</accession>
<dbReference type="FunFam" id="3.60.40.10:FF:000038">
    <property type="entry name" value="Probable protein phosphatase 2C 34"/>
    <property type="match status" value="1"/>
</dbReference>
<gene>
    <name evidence="13" type="ORF">RIF29_24550</name>
</gene>
<evidence type="ECO:0000256" key="7">
    <source>
        <dbReference type="ARBA" id="ARBA00022842"/>
    </source>
</evidence>
<comment type="caution">
    <text evidence="13">The sequence shown here is derived from an EMBL/GenBank/DDBJ whole genome shotgun (WGS) entry which is preliminary data.</text>
</comment>
<dbReference type="GO" id="GO:0045926">
    <property type="term" value="P:negative regulation of growth"/>
    <property type="evidence" value="ECO:0007669"/>
    <property type="project" value="UniProtKB-ARBA"/>
</dbReference>
<dbReference type="InterPro" id="IPR015655">
    <property type="entry name" value="PP2C"/>
</dbReference>
<name>A0AAN9EKK9_CROPI</name>
<proteinExistence type="inferred from homology"/>
<comment type="cofactor">
    <cofactor evidence="2">
        <name>Mg(2+)</name>
        <dbReference type="ChEBI" id="CHEBI:18420"/>
    </cofactor>
</comment>
<keyword evidence="7" id="KW-0460">Magnesium</keyword>
<feature type="domain" description="PPM-type phosphatase" evidence="12">
    <location>
        <begin position="147"/>
        <end position="439"/>
    </location>
</feature>
<protein>
    <recommendedName>
        <fullName evidence="4">protein-serine/threonine phosphatase</fullName>
        <ecNumber evidence="4">3.1.3.16</ecNumber>
    </recommendedName>
</protein>
<comment type="catalytic activity">
    <reaction evidence="10">
        <text>O-phospho-L-seryl-[protein] + H2O = L-seryl-[protein] + phosphate</text>
        <dbReference type="Rhea" id="RHEA:20629"/>
        <dbReference type="Rhea" id="RHEA-COMP:9863"/>
        <dbReference type="Rhea" id="RHEA-COMP:11604"/>
        <dbReference type="ChEBI" id="CHEBI:15377"/>
        <dbReference type="ChEBI" id="CHEBI:29999"/>
        <dbReference type="ChEBI" id="CHEBI:43474"/>
        <dbReference type="ChEBI" id="CHEBI:83421"/>
        <dbReference type="EC" id="3.1.3.16"/>
    </reaction>
</comment>
<comment type="cofactor">
    <cofactor evidence="1">
        <name>Mn(2+)</name>
        <dbReference type="ChEBI" id="CHEBI:29035"/>
    </cofactor>
</comment>
<dbReference type="AlphaFoldDB" id="A0AAN9EKK9"/>
<dbReference type="Gene3D" id="3.60.40.10">
    <property type="entry name" value="PPM-type phosphatase domain"/>
    <property type="match status" value="1"/>
</dbReference>
<keyword evidence="6" id="KW-0378">Hydrolase</keyword>
<dbReference type="SMART" id="SM00332">
    <property type="entry name" value="PP2Cc"/>
    <property type="match status" value="1"/>
</dbReference>
<keyword evidence="8" id="KW-0904">Protein phosphatase</keyword>
<evidence type="ECO:0000259" key="12">
    <source>
        <dbReference type="PROSITE" id="PS51746"/>
    </source>
</evidence>
<dbReference type="SUPFAM" id="SSF81606">
    <property type="entry name" value="PP2C-like"/>
    <property type="match status" value="1"/>
</dbReference>
<dbReference type="Pfam" id="PF00481">
    <property type="entry name" value="PP2C"/>
    <property type="match status" value="1"/>
</dbReference>
<evidence type="ECO:0000256" key="8">
    <source>
        <dbReference type="ARBA" id="ARBA00022912"/>
    </source>
</evidence>
<organism evidence="13 14">
    <name type="scientific">Crotalaria pallida</name>
    <name type="common">Smooth rattlebox</name>
    <name type="synonym">Crotalaria striata</name>
    <dbReference type="NCBI Taxonomy" id="3830"/>
    <lineage>
        <taxon>Eukaryota</taxon>
        <taxon>Viridiplantae</taxon>
        <taxon>Streptophyta</taxon>
        <taxon>Embryophyta</taxon>
        <taxon>Tracheophyta</taxon>
        <taxon>Spermatophyta</taxon>
        <taxon>Magnoliopsida</taxon>
        <taxon>eudicotyledons</taxon>
        <taxon>Gunneridae</taxon>
        <taxon>Pentapetalae</taxon>
        <taxon>rosids</taxon>
        <taxon>fabids</taxon>
        <taxon>Fabales</taxon>
        <taxon>Fabaceae</taxon>
        <taxon>Papilionoideae</taxon>
        <taxon>50 kb inversion clade</taxon>
        <taxon>genistoids sensu lato</taxon>
        <taxon>core genistoids</taxon>
        <taxon>Crotalarieae</taxon>
        <taxon>Crotalaria</taxon>
    </lineage>
</organism>
<evidence type="ECO:0000256" key="4">
    <source>
        <dbReference type="ARBA" id="ARBA00013081"/>
    </source>
</evidence>
<evidence type="ECO:0000256" key="1">
    <source>
        <dbReference type="ARBA" id="ARBA00001936"/>
    </source>
</evidence>
<evidence type="ECO:0000256" key="10">
    <source>
        <dbReference type="ARBA" id="ARBA00047761"/>
    </source>
</evidence>
<dbReference type="Proteomes" id="UP001372338">
    <property type="component" value="Unassembled WGS sequence"/>
</dbReference>
<dbReference type="GO" id="GO:0004722">
    <property type="term" value="F:protein serine/threonine phosphatase activity"/>
    <property type="evidence" value="ECO:0007669"/>
    <property type="project" value="UniProtKB-EC"/>
</dbReference>
<keyword evidence="9" id="KW-0464">Manganese</keyword>
<evidence type="ECO:0000256" key="9">
    <source>
        <dbReference type="ARBA" id="ARBA00023211"/>
    </source>
</evidence>
<dbReference type="PANTHER" id="PTHR47992">
    <property type="entry name" value="PROTEIN PHOSPHATASE"/>
    <property type="match status" value="1"/>
</dbReference>
<sequence length="455" mass="51254">MDSDPSTSLLSRTLSFPCQNCCIMFLPSQLFLHFHPQIQAIYHRILNLLHPPFLISEESSILYYYYIYIKERRTLNSIQCGNHIAVLMGHLSSMFNGLARSFSMKKVRSSSRRDGREAAEAMAKDAKKNDLILCSSGTVNVDGSNNFASVFSKRGKKGVNQDCCIVWEEFGCQEDMILCGIFDGHGPWGHFVAKRVRQSLPSSLLCNWQETIAQTSLDPDIDIDDEKKQHRFNIWKRSYLKTCAAIDQELEHYRKIDSFYSGTTALSIVRQGEFIVIANVGDSRAVLATTSDDGSVVPVQLTIDFKPNLPQEEERIIQCQGRVFCLHDEPGVHRVWLPDEESPGLAMSRAFGDYCIKDYGLISVPEVTQRSISSRDQFVVLATDGVWDVISNQEAVDIVSSTPDKAKSAKRLVECAMHAWKRKRRGIAMDDISAICLFFHSSSSQEQVTQVATLK</sequence>
<dbReference type="GO" id="GO:0009414">
    <property type="term" value="P:response to water deprivation"/>
    <property type="evidence" value="ECO:0007669"/>
    <property type="project" value="UniProtKB-ARBA"/>
</dbReference>
<dbReference type="InterPro" id="IPR001932">
    <property type="entry name" value="PPM-type_phosphatase-like_dom"/>
</dbReference>
<evidence type="ECO:0000256" key="2">
    <source>
        <dbReference type="ARBA" id="ARBA00001946"/>
    </source>
</evidence>
<evidence type="ECO:0000256" key="3">
    <source>
        <dbReference type="ARBA" id="ARBA00006702"/>
    </source>
</evidence>
<dbReference type="PROSITE" id="PS51746">
    <property type="entry name" value="PPM_2"/>
    <property type="match status" value="1"/>
</dbReference>
<comment type="catalytic activity">
    <reaction evidence="11">
        <text>O-phospho-L-threonyl-[protein] + H2O = L-threonyl-[protein] + phosphate</text>
        <dbReference type="Rhea" id="RHEA:47004"/>
        <dbReference type="Rhea" id="RHEA-COMP:11060"/>
        <dbReference type="Rhea" id="RHEA-COMP:11605"/>
        <dbReference type="ChEBI" id="CHEBI:15377"/>
        <dbReference type="ChEBI" id="CHEBI:30013"/>
        <dbReference type="ChEBI" id="CHEBI:43474"/>
        <dbReference type="ChEBI" id="CHEBI:61977"/>
        <dbReference type="EC" id="3.1.3.16"/>
    </reaction>
</comment>
<keyword evidence="5" id="KW-0479">Metal-binding</keyword>
<dbReference type="EMBL" id="JAYWIO010000005">
    <property type="protein sequence ID" value="KAK7258957.1"/>
    <property type="molecule type" value="Genomic_DNA"/>
</dbReference>
<evidence type="ECO:0000256" key="5">
    <source>
        <dbReference type="ARBA" id="ARBA00022723"/>
    </source>
</evidence>
<evidence type="ECO:0000256" key="11">
    <source>
        <dbReference type="ARBA" id="ARBA00048336"/>
    </source>
</evidence>
<dbReference type="CDD" id="cd00143">
    <property type="entry name" value="PP2Cc"/>
    <property type="match status" value="1"/>
</dbReference>
<evidence type="ECO:0000313" key="13">
    <source>
        <dbReference type="EMBL" id="KAK7258957.1"/>
    </source>
</evidence>